<sequence length="516" mass="54793">MPTTLDAPIVAVTVYPHQARITRKGTAAPGTGDLLAVTGLPLELLADSVRVGGHGPATIAGVEVRVDREAEPDGATVRELRTRRRAARGALDEATDALSVTGARARLLEKLSERSAAAFAKSLANGTAQPARVTEVADALTGQLTAVLAERRTLAERHERLTEELAAAERALQAVGAAEAGDTTTVLIEVTRDDPSAVIDIEVSYVVTSASWESAYDVRLTEGELALTWHGMITQRSGEDWPECDLALSTARPANTVTVPDLQPWYLDRVRPVPSRSASRAAESAPYGAALPQAPGAVRHATATVEQGPAAATYRPARPVAVASDGSAHRGLLAELSLGVTLDHLAAPVADDSVYLRAVATNRSEHALPRGKASVFHGTEFVGTTRLAPWAPGEEVELALGVDDRIRVKRELVKRTAGKSSLSGTRKREAAYRITVGNHGRRTATVTVLDQIPVSRDGDIVVRDVRATPDPVDDGESGELGELRWRLELAPGTSEEISFGFRVDAAKGVEVGNWRE</sequence>
<dbReference type="InterPro" id="IPR025554">
    <property type="entry name" value="DUF4140"/>
</dbReference>
<dbReference type="STRING" id="530584.SAMN05421630_108222"/>
<dbReference type="NCBIfam" id="TIGR02231">
    <property type="entry name" value="mucoidy inhibitor MuiA family protein"/>
    <property type="match status" value="1"/>
</dbReference>
<dbReference type="Proteomes" id="UP000199494">
    <property type="component" value="Unassembled WGS sequence"/>
</dbReference>
<evidence type="ECO:0000313" key="1">
    <source>
        <dbReference type="EMBL" id="SDD44818.1"/>
    </source>
</evidence>
<dbReference type="AlphaFoldDB" id="A0A222VU92"/>
<dbReference type="KEGG" id="pmad:BAY61_23505"/>
<dbReference type="Pfam" id="PF13600">
    <property type="entry name" value="DUF4140"/>
    <property type="match status" value="1"/>
</dbReference>
<proteinExistence type="predicted"/>
<dbReference type="OrthoDB" id="9777444at2"/>
<name>A0A222VU92_9PSEU</name>
<reference evidence="1 2" key="1">
    <citation type="submission" date="2016-10" db="EMBL/GenBank/DDBJ databases">
        <authorList>
            <person name="de Groot N.N."/>
        </authorList>
    </citation>
    <scope>NUCLEOTIDE SEQUENCE [LARGE SCALE GENOMIC DNA]</scope>
    <source>
        <strain evidence="1 2">CGMCC 4.5506</strain>
    </source>
</reference>
<dbReference type="InterPro" id="IPR011935">
    <property type="entry name" value="CHP02231"/>
</dbReference>
<organism evidence="1 2">
    <name type="scientific">Prauserella marina</name>
    <dbReference type="NCBI Taxonomy" id="530584"/>
    <lineage>
        <taxon>Bacteria</taxon>
        <taxon>Bacillati</taxon>
        <taxon>Actinomycetota</taxon>
        <taxon>Actinomycetes</taxon>
        <taxon>Pseudonocardiales</taxon>
        <taxon>Pseudonocardiaceae</taxon>
        <taxon>Prauserella</taxon>
    </lineage>
</organism>
<dbReference type="Pfam" id="PF13598">
    <property type="entry name" value="DUF4139"/>
    <property type="match status" value="1"/>
</dbReference>
<dbReference type="RefSeq" id="WP_091807882.1">
    <property type="nucleotide sequence ID" value="NZ_CP016353.1"/>
</dbReference>
<dbReference type="PANTHER" id="PTHR31005:SF8">
    <property type="entry name" value="DUF4139 DOMAIN-CONTAINING PROTEIN"/>
    <property type="match status" value="1"/>
</dbReference>
<protein>
    <submittedName>
        <fullName evidence="1">Uncharacterized protein</fullName>
    </submittedName>
</protein>
<gene>
    <name evidence="1" type="ORF">SAMN05421630_108222</name>
</gene>
<evidence type="ECO:0000313" key="2">
    <source>
        <dbReference type="Proteomes" id="UP000199494"/>
    </source>
</evidence>
<keyword evidence="2" id="KW-1185">Reference proteome</keyword>
<dbReference type="InterPro" id="IPR037291">
    <property type="entry name" value="DUF4139"/>
</dbReference>
<dbReference type="PANTHER" id="PTHR31005">
    <property type="entry name" value="DUF4139 DOMAIN-CONTAINING PROTEIN"/>
    <property type="match status" value="1"/>
</dbReference>
<accession>A0A222VU92</accession>
<dbReference type="EMBL" id="FMZE01000008">
    <property type="protein sequence ID" value="SDD44818.1"/>
    <property type="molecule type" value="Genomic_DNA"/>
</dbReference>